<reference evidence="2 3" key="1">
    <citation type="submission" date="2024-01" db="EMBL/GenBank/DDBJ databases">
        <title>Genome assemblies of Stephania.</title>
        <authorList>
            <person name="Yang L."/>
        </authorList>
    </citation>
    <scope>NUCLEOTIDE SEQUENCE [LARGE SCALE GENOMIC DNA]</scope>
    <source>
        <strain evidence="2">JXDWG</strain>
        <tissue evidence="2">Leaf</tissue>
    </source>
</reference>
<organism evidence="2 3">
    <name type="scientific">Stephania cephalantha</name>
    <dbReference type="NCBI Taxonomy" id="152367"/>
    <lineage>
        <taxon>Eukaryota</taxon>
        <taxon>Viridiplantae</taxon>
        <taxon>Streptophyta</taxon>
        <taxon>Embryophyta</taxon>
        <taxon>Tracheophyta</taxon>
        <taxon>Spermatophyta</taxon>
        <taxon>Magnoliopsida</taxon>
        <taxon>Ranunculales</taxon>
        <taxon>Menispermaceae</taxon>
        <taxon>Menispermoideae</taxon>
        <taxon>Cissampelideae</taxon>
        <taxon>Stephania</taxon>
    </lineage>
</organism>
<dbReference type="AlphaFoldDB" id="A0AAP0EGV7"/>
<protein>
    <submittedName>
        <fullName evidence="2">Uncharacterized protein</fullName>
    </submittedName>
</protein>
<evidence type="ECO:0000256" key="1">
    <source>
        <dbReference type="SAM" id="MobiDB-lite"/>
    </source>
</evidence>
<name>A0AAP0EGV7_9MAGN</name>
<feature type="region of interest" description="Disordered" evidence="1">
    <location>
        <begin position="1"/>
        <end position="25"/>
    </location>
</feature>
<dbReference type="EMBL" id="JBBNAG010000012">
    <property type="protein sequence ID" value="KAK9089138.1"/>
    <property type="molecule type" value="Genomic_DNA"/>
</dbReference>
<evidence type="ECO:0000313" key="2">
    <source>
        <dbReference type="EMBL" id="KAK9089138.1"/>
    </source>
</evidence>
<comment type="caution">
    <text evidence="2">The sequence shown here is derived from an EMBL/GenBank/DDBJ whole genome shotgun (WGS) entry which is preliminary data.</text>
</comment>
<feature type="compositionally biased region" description="Basic and acidic residues" evidence="1">
    <location>
        <begin position="14"/>
        <end position="25"/>
    </location>
</feature>
<keyword evidence="3" id="KW-1185">Reference proteome</keyword>
<accession>A0AAP0EGV7</accession>
<evidence type="ECO:0000313" key="3">
    <source>
        <dbReference type="Proteomes" id="UP001419268"/>
    </source>
</evidence>
<dbReference type="Proteomes" id="UP001419268">
    <property type="component" value="Unassembled WGS sequence"/>
</dbReference>
<proteinExistence type="predicted"/>
<gene>
    <name evidence="2" type="ORF">Scep_028220</name>
</gene>
<sequence>MHGVPPNTPSTHIFIDDDSNHNAETQRGEVGDLNLRGCRQALPNLHASFMGREVLRTRRLDFDLFNHINMRVGHLFC</sequence>